<dbReference type="SUPFAM" id="SSF53098">
    <property type="entry name" value="Ribonuclease H-like"/>
    <property type="match status" value="1"/>
</dbReference>
<dbReference type="Proteomes" id="UP000552097">
    <property type="component" value="Unassembled WGS sequence"/>
</dbReference>
<dbReference type="AlphaFoldDB" id="A0A7W9HJS1"/>
<sequence>MIVSLLYQATRKLLSIPSALLRSEAAKDAELLVLRHENAVLRRQLAGPVRYKPADRFWFAALSGLVDRRRWPEVFPVTPGTLLAWHHRFVARKWDHTARRRTGRPPTRAAIKSLVLRLARENPRWGHRRIQGELARLGHRIAHSTVWQILHDAGIDPVPRRCGPSWREFLTAQAKDITTADFLHLDTVLGKRLYALAFLEHGTRRLHITSVTAHPTQAWTTQQTRNLAADLGHRTPSPRFLLRDRDRDGKYGEAFDTVFQADDLHVLRSAPQAPRMNAHCERVIGTIRREALDHILITGESHARHVLKTYEDRRAAPTTLTRCPPARRRPRHAGRRHEAGPSEPRRTTAALRCPAGPKITDLLPDPPRGVPRSNSLSRIAVVISTSISESCR</sequence>
<evidence type="ECO:0000313" key="3">
    <source>
        <dbReference type="EMBL" id="MBB5803420.1"/>
    </source>
</evidence>
<dbReference type="PROSITE" id="PS50994">
    <property type="entry name" value="INTEGRASE"/>
    <property type="match status" value="1"/>
</dbReference>
<dbReference type="InterPro" id="IPR009057">
    <property type="entry name" value="Homeodomain-like_sf"/>
</dbReference>
<dbReference type="GO" id="GO:0003676">
    <property type="term" value="F:nucleic acid binding"/>
    <property type="evidence" value="ECO:0007669"/>
    <property type="project" value="InterPro"/>
</dbReference>
<dbReference type="InterPro" id="IPR012337">
    <property type="entry name" value="RNaseH-like_sf"/>
</dbReference>
<evidence type="ECO:0000259" key="2">
    <source>
        <dbReference type="PROSITE" id="PS50994"/>
    </source>
</evidence>
<dbReference type="Pfam" id="PF13565">
    <property type="entry name" value="HTH_32"/>
    <property type="match status" value="1"/>
</dbReference>
<reference evidence="3 4" key="1">
    <citation type="submission" date="2020-08" db="EMBL/GenBank/DDBJ databases">
        <title>Sequencing the genomes of 1000 actinobacteria strains.</title>
        <authorList>
            <person name="Klenk H.-P."/>
        </authorList>
    </citation>
    <scope>NUCLEOTIDE SEQUENCE [LARGE SCALE GENOMIC DNA]</scope>
    <source>
        <strain evidence="3 4">DSM 45486</strain>
    </source>
</reference>
<dbReference type="GO" id="GO:0015074">
    <property type="term" value="P:DNA integration"/>
    <property type="evidence" value="ECO:0007669"/>
    <property type="project" value="InterPro"/>
</dbReference>
<accession>A0A7W9HJS1</accession>
<dbReference type="SUPFAM" id="SSF46689">
    <property type="entry name" value="Homeodomain-like"/>
    <property type="match status" value="1"/>
</dbReference>
<name>A0A7W9HJS1_9PSEU</name>
<comment type="caution">
    <text evidence="3">The sequence shown here is derived from an EMBL/GenBank/DDBJ whole genome shotgun (WGS) entry which is preliminary data.</text>
</comment>
<dbReference type="RefSeq" id="WP_184920767.1">
    <property type="nucleotide sequence ID" value="NZ_JACHMO010000001.1"/>
</dbReference>
<evidence type="ECO:0000313" key="4">
    <source>
        <dbReference type="Proteomes" id="UP000552097"/>
    </source>
</evidence>
<dbReference type="EMBL" id="JACHMO010000001">
    <property type="protein sequence ID" value="MBB5803420.1"/>
    <property type="molecule type" value="Genomic_DNA"/>
</dbReference>
<proteinExistence type="predicted"/>
<feature type="compositionally biased region" description="Basic residues" evidence="1">
    <location>
        <begin position="325"/>
        <end position="335"/>
    </location>
</feature>
<protein>
    <submittedName>
        <fullName evidence="3">Transposase</fullName>
    </submittedName>
</protein>
<dbReference type="InterPro" id="IPR036397">
    <property type="entry name" value="RNaseH_sf"/>
</dbReference>
<organism evidence="3 4">
    <name type="scientific">Saccharothrix ecbatanensis</name>
    <dbReference type="NCBI Taxonomy" id="1105145"/>
    <lineage>
        <taxon>Bacteria</taxon>
        <taxon>Bacillati</taxon>
        <taxon>Actinomycetota</taxon>
        <taxon>Actinomycetes</taxon>
        <taxon>Pseudonocardiales</taxon>
        <taxon>Pseudonocardiaceae</taxon>
        <taxon>Saccharothrix</taxon>
    </lineage>
</organism>
<feature type="compositionally biased region" description="Basic and acidic residues" evidence="1">
    <location>
        <begin position="336"/>
        <end position="346"/>
    </location>
</feature>
<gene>
    <name evidence="3" type="ORF">F4560_003188</name>
</gene>
<feature type="region of interest" description="Disordered" evidence="1">
    <location>
        <begin position="320"/>
        <end position="351"/>
    </location>
</feature>
<evidence type="ECO:0000256" key="1">
    <source>
        <dbReference type="SAM" id="MobiDB-lite"/>
    </source>
</evidence>
<feature type="domain" description="Integrase catalytic" evidence="2">
    <location>
        <begin position="160"/>
        <end position="290"/>
    </location>
</feature>
<dbReference type="Gene3D" id="3.30.420.10">
    <property type="entry name" value="Ribonuclease H-like superfamily/Ribonuclease H"/>
    <property type="match status" value="1"/>
</dbReference>
<dbReference type="InterPro" id="IPR001584">
    <property type="entry name" value="Integrase_cat-core"/>
</dbReference>
<keyword evidence="4" id="KW-1185">Reference proteome</keyword>